<dbReference type="Pfam" id="PF14580">
    <property type="entry name" value="LRR_9"/>
    <property type="match status" value="1"/>
</dbReference>
<keyword evidence="3" id="KW-0963">Cytoplasm</keyword>
<dbReference type="OrthoDB" id="5954088at2759"/>
<keyword evidence="7" id="KW-0206">Cytoskeleton</keyword>
<dbReference type="Pfam" id="PF00612">
    <property type="entry name" value="IQ"/>
    <property type="match status" value="1"/>
</dbReference>
<feature type="coiled-coil region" evidence="12">
    <location>
        <begin position="513"/>
        <end position="597"/>
    </location>
</feature>
<comment type="function">
    <text evidence="9">Acts as a key negative regulator of ciliogenesis in collaboration with CCP110 by capping the mother centriole thereby preventing cilia formation. Required for recruitment of CCP110 to the centrosome.</text>
</comment>
<dbReference type="SMART" id="SM00369">
    <property type="entry name" value="LRR_TYP"/>
    <property type="match status" value="4"/>
</dbReference>
<dbReference type="AlphaFoldDB" id="A0A6A4IR23"/>
<evidence type="ECO:0000256" key="4">
    <source>
        <dbReference type="ARBA" id="ARBA00022614"/>
    </source>
</evidence>
<protein>
    <recommendedName>
        <fullName evidence="10">Centrosomal protein of 97 kDa</fullName>
    </recommendedName>
    <alternativeName>
        <fullName evidence="8">Dynein axonemal assembly factor 1 homolog</fullName>
    </alternativeName>
    <alternativeName>
        <fullName evidence="11">Leucine-rich repeat and IQ domain-containing protein 2</fullName>
    </alternativeName>
</protein>
<evidence type="ECO:0000256" key="5">
    <source>
        <dbReference type="ARBA" id="ARBA00022737"/>
    </source>
</evidence>
<dbReference type="GO" id="GO:0005813">
    <property type="term" value="C:centrosome"/>
    <property type="evidence" value="ECO:0007669"/>
    <property type="project" value="UniProtKB-SubCell"/>
</dbReference>
<dbReference type="InterPro" id="IPR050576">
    <property type="entry name" value="Cilia_flagella_integrity"/>
</dbReference>
<feature type="region of interest" description="Disordered" evidence="13">
    <location>
        <begin position="371"/>
        <end position="395"/>
    </location>
</feature>
<dbReference type="SMART" id="SM00015">
    <property type="entry name" value="IQ"/>
    <property type="match status" value="1"/>
</dbReference>
<evidence type="ECO:0000256" key="7">
    <source>
        <dbReference type="ARBA" id="ARBA00023212"/>
    </source>
</evidence>
<feature type="region of interest" description="Disordered" evidence="13">
    <location>
        <begin position="655"/>
        <end position="686"/>
    </location>
</feature>
<reference evidence="14" key="1">
    <citation type="journal article" date="2021" name="Mol. Ecol. Resour.">
        <title>Apolygus lucorum genome provides insights into omnivorousness and mesophyll feeding.</title>
        <authorList>
            <person name="Liu Y."/>
            <person name="Liu H."/>
            <person name="Wang H."/>
            <person name="Huang T."/>
            <person name="Liu B."/>
            <person name="Yang B."/>
            <person name="Yin L."/>
            <person name="Li B."/>
            <person name="Zhang Y."/>
            <person name="Zhang S."/>
            <person name="Jiang F."/>
            <person name="Zhang X."/>
            <person name="Ren Y."/>
            <person name="Wang B."/>
            <person name="Wang S."/>
            <person name="Lu Y."/>
            <person name="Wu K."/>
            <person name="Fan W."/>
            <person name="Wang G."/>
        </authorList>
    </citation>
    <scope>NUCLEOTIDE SEQUENCE</scope>
    <source>
        <strain evidence="14">12Hb</strain>
    </source>
</reference>
<dbReference type="Proteomes" id="UP000466442">
    <property type="component" value="Linkage Group LG1"/>
</dbReference>
<dbReference type="SMART" id="SM00365">
    <property type="entry name" value="LRR_SD22"/>
    <property type="match status" value="4"/>
</dbReference>
<evidence type="ECO:0000313" key="14">
    <source>
        <dbReference type="EMBL" id="KAF6217030.1"/>
    </source>
</evidence>
<dbReference type="Gene3D" id="3.80.10.10">
    <property type="entry name" value="Ribonuclease Inhibitor"/>
    <property type="match status" value="2"/>
</dbReference>
<feature type="compositionally biased region" description="Basic and acidic residues" evidence="13">
    <location>
        <begin position="375"/>
        <end position="386"/>
    </location>
</feature>
<dbReference type="Gene3D" id="1.20.5.190">
    <property type="match status" value="1"/>
</dbReference>
<dbReference type="PROSITE" id="PS50096">
    <property type="entry name" value="IQ"/>
    <property type="match status" value="1"/>
</dbReference>
<feature type="coiled-coil region" evidence="12">
    <location>
        <begin position="456"/>
        <end position="483"/>
    </location>
</feature>
<comment type="caution">
    <text evidence="14">The sequence shown here is derived from an EMBL/GenBank/DDBJ whole genome shotgun (WGS) entry which is preliminary data.</text>
</comment>
<dbReference type="FunFam" id="3.80.10.10:FF:000165">
    <property type="entry name" value="Centrosomal protein of 97 kDa"/>
    <property type="match status" value="1"/>
</dbReference>
<organism evidence="14 15">
    <name type="scientific">Apolygus lucorum</name>
    <name type="common">Small green plant bug</name>
    <name type="synonym">Lygocoris lucorum</name>
    <dbReference type="NCBI Taxonomy" id="248454"/>
    <lineage>
        <taxon>Eukaryota</taxon>
        <taxon>Metazoa</taxon>
        <taxon>Ecdysozoa</taxon>
        <taxon>Arthropoda</taxon>
        <taxon>Hexapoda</taxon>
        <taxon>Insecta</taxon>
        <taxon>Pterygota</taxon>
        <taxon>Neoptera</taxon>
        <taxon>Paraneoptera</taxon>
        <taxon>Hemiptera</taxon>
        <taxon>Heteroptera</taxon>
        <taxon>Panheteroptera</taxon>
        <taxon>Cimicomorpha</taxon>
        <taxon>Miridae</taxon>
        <taxon>Mirini</taxon>
        <taxon>Apolygus</taxon>
    </lineage>
</organism>
<accession>A0A6A4IR23</accession>
<gene>
    <name evidence="14" type="ORF">GE061_001383</name>
</gene>
<dbReference type="InterPro" id="IPR003591">
    <property type="entry name" value="Leu-rich_rpt_typical-subtyp"/>
</dbReference>
<evidence type="ECO:0000256" key="2">
    <source>
        <dbReference type="ARBA" id="ARBA00004300"/>
    </source>
</evidence>
<evidence type="ECO:0000256" key="9">
    <source>
        <dbReference type="ARBA" id="ARBA00058656"/>
    </source>
</evidence>
<dbReference type="CDD" id="cd23767">
    <property type="entry name" value="IQCD"/>
    <property type="match status" value="1"/>
</dbReference>
<evidence type="ECO:0000256" key="3">
    <source>
        <dbReference type="ARBA" id="ARBA00022490"/>
    </source>
</evidence>
<comment type="subcellular location">
    <subcellularLocation>
        <location evidence="2">Cytoplasm</location>
        <location evidence="2">Cytoskeleton</location>
        <location evidence="2">Microtubule organizing center</location>
        <location evidence="2">Centrosome</location>
    </subcellularLocation>
</comment>
<feature type="compositionally biased region" description="Polar residues" evidence="13">
    <location>
        <begin position="316"/>
        <end position="330"/>
    </location>
</feature>
<dbReference type="GO" id="GO:0030030">
    <property type="term" value="P:cell projection organization"/>
    <property type="evidence" value="ECO:0007669"/>
    <property type="project" value="UniProtKB-KW"/>
</dbReference>
<sequence>MSGTSPETSERYFPQFVQDYLDLSGKSLTKVPKHEQSSQAAKITKLNLNDNRLQRFDHLKQYPSLAELTARNNEIYNMVQVSSIVNLTRLDLSYNKINCIDGLKDLCHLKVLNLSHNRIKNTENLHFAHAQLEELDLSSNSISVVPNVSFLTKLKKLLLHKNVIFTLKHCGVYLPPSLEVLTLADNRISDLNEISHLSGILNLVELSIEQNPCVQMTGDKPGFEYRPFLINWCLRLKVIDGFAVDPLESLRGEWLYSQGRGRQFRTGQHDLLVKYLVDCHPLNDEDLQTENERKLRLILKKACHHQKQLRMAENPAQPSTSKGKSHQSPFSALMTQSLDPSLLDSCSTQIIGHRGSRVPLLDTALTRSLHCEPPIPKEDEPPRRSPPETAPLPAASKLVPVPESLISPMVTNRPPLDVPGHSSQALSLSNLGLASSKLQNIKYAAESRRTTEGDRRTQEEIRRNQEERRLEEVRRNQGSERERAAITIQKMWRGYHTRHLNPKVLHIYHHLHTRRTNEHIEKLSEEMRETRNALDSEHRLQILQMQAINALWRKVVSLQPAKLDESMEEVKDLAQTCDRLNAQVQRLQSSMEEVLRCVSPSSVTAMGTQTDIVAVHTPQETPDARFLHSRPSTLPIPPQQVSQYADHLVVGALKDSVKDTKEAPSSDSEKDAKEGTSKDPQEDQDA</sequence>
<dbReference type="InterPro" id="IPR001611">
    <property type="entry name" value="Leu-rich_rpt"/>
</dbReference>
<dbReference type="InterPro" id="IPR032675">
    <property type="entry name" value="LRR_dom_sf"/>
</dbReference>
<dbReference type="EMBL" id="WIXP02000001">
    <property type="protein sequence ID" value="KAF6217030.1"/>
    <property type="molecule type" value="Genomic_DNA"/>
</dbReference>
<evidence type="ECO:0000256" key="8">
    <source>
        <dbReference type="ARBA" id="ARBA00024433"/>
    </source>
</evidence>
<keyword evidence="6" id="KW-0970">Cilium biogenesis/degradation</keyword>
<dbReference type="PROSITE" id="PS51450">
    <property type="entry name" value="LRR"/>
    <property type="match status" value="4"/>
</dbReference>
<evidence type="ECO:0000313" key="15">
    <source>
        <dbReference type="Proteomes" id="UP000466442"/>
    </source>
</evidence>
<dbReference type="Pfam" id="PF13516">
    <property type="entry name" value="LRR_6"/>
    <property type="match status" value="1"/>
</dbReference>
<keyword evidence="12" id="KW-0175">Coiled coil</keyword>
<keyword evidence="5" id="KW-0677">Repeat</keyword>
<keyword evidence="4" id="KW-0433">Leucine-rich repeat</keyword>
<proteinExistence type="predicted"/>
<evidence type="ECO:0000256" key="12">
    <source>
        <dbReference type="SAM" id="Coils"/>
    </source>
</evidence>
<feature type="region of interest" description="Disordered" evidence="13">
    <location>
        <begin position="308"/>
        <end position="330"/>
    </location>
</feature>
<dbReference type="SUPFAM" id="SSF52058">
    <property type="entry name" value="L domain-like"/>
    <property type="match status" value="1"/>
</dbReference>
<dbReference type="PANTHER" id="PTHR45973:SF35">
    <property type="entry name" value="LEUCINE-RICH REPEAT-CONTAINING PROTEIN 43"/>
    <property type="match status" value="1"/>
</dbReference>
<dbReference type="PANTHER" id="PTHR45973">
    <property type="entry name" value="PROTEIN PHOSPHATASE 1 REGULATORY SUBUNIT SDS22-RELATED"/>
    <property type="match status" value="1"/>
</dbReference>
<comment type="function">
    <text evidence="1">Cilium-specific protein required for cilia structures.</text>
</comment>
<evidence type="ECO:0000256" key="13">
    <source>
        <dbReference type="SAM" id="MobiDB-lite"/>
    </source>
</evidence>
<name>A0A6A4IR23_APOLU</name>
<evidence type="ECO:0000256" key="11">
    <source>
        <dbReference type="ARBA" id="ARBA00076677"/>
    </source>
</evidence>
<dbReference type="InterPro" id="IPR000048">
    <property type="entry name" value="IQ_motif_EF-hand-BS"/>
</dbReference>
<evidence type="ECO:0000256" key="6">
    <source>
        <dbReference type="ARBA" id="ARBA00022794"/>
    </source>
</evidence>
<evidence type="ECO:0000256" key="1">
    <source>
        <dbReference type="ARBA" id="ARBA00003843"/>
    </source>
</evidence>
<evidence type="ECO:0000256" key="10">
    <source>
        <dbReference type="ARBA" id="ARBA00068862"/>
    </source>
</evidence>
<keyword evidence="15" id="KW-1185">Reference proteome</keyword>